<feature type="compositionally biased region" description="Acidic residues" evidence="1">
    <location>
        <begin position="438"/>
        <end position="463"/>
    </location>
</feature>
<dbReference type="EMBL" id="VHLG01000001">
    <property type="protein sequence ID" value="TPW33113.1"/>
    <property type="molecule type" value="Genomic_DNA"/>
</dbReference>
<dbReference type="InterPro" id="IPR035897">
    <property type="entry name" value="Toll_tir_struct_dom_sf"/>
</dbReference>
<feature type="region of interest" description="Disordered" evidence="1">
    <location>
        <begin position="438"/>
        <end position="471"/>
    </location>
</feature>
<dbReference type="Pfam" id="PF13676">
    <property type="entry name" value="TIR_2"/>
    <property type="match status" value="1"/>
</dbReference>
<dbReference type="Proteomes" id="UP000318801">
    <property type="component" value="Unassembled WGS sequence"/>
</dbReference>
<accession>A0A506UIM0</accession>
<sequence length="471" mass="53264">MMRDTVFICHATPDDNTFVRWLGARLSGHGYRVWADLFELKGGTPFWRTIEEALRQRAIKVIFVVSRQSVDPARSGVRNELSVADTLKKTLGDQEFIIPVRIDDVPFGDFPIQVHQLNALDFSRDWGVRLVELLDTLEVANVPRHQDDRTAEFEAWLDSFTSTAALVEKTEEPVLTNWLPIATLPTSVNFYEYAGSEGGIRDAFQGAGLPHRFFYRLIISFLDLASLQSNLPPASTLSLRAQLPLAGFLSGKTANVTSPDAADARNIATHLLREHVERHLVNRGLKRYETSSGTAYYFPRGLVTNDKVAYLAASGKTTRKNVVGRSERYRVFWHLAMKVTVTLGDIPFVRFKPYICFSEDGVTAIADVRKTSAIRRQFCKNWWNKHWRQLQQAFCAFLAAENQNIPISLGSDELVLNRALLELTAVRRMTDDLMLMEPEEAEDPAESEIDECSNEDFLLEDTDKETSEAAE</sequence>
<keyword evidence="3" id="KW-0675">Receptor</keyword>
<organism evidence="3 4">
    <name type="scientific">Martelella alba</name>
    <dbReference type="NCBI Taxonomy" id="2590451"/>
    <lineage>
        <taxon>Bacteria</taxon>
        <taxon>Pseudomonadati</taxon>
        <taxon>Pseudomonadota</taxon>
        <taxon>Alphaproteobacteria</taxon>
        <taxon>Hyphomicrobiales</taxon>
        <taxon>Aurantimonadaceae</taxon>
        <taxon>Martelella</taxon>
    </lineage>
</organism>
<dbReference type="SMART" id="SM00255">
    <property type="entry name" value="TIR"/>
    <property type="match status" value="1"/>
</dbReference>
<dbReference type="RefSeq" id="WP_141147048.1">
    <property type="nucleotide sequence ID" value="NZ_VHLG01000001.1"/>
</dbReference>
<feature type="domain" description="TIR" evidence="2">
    <location>
        <begin position="2"/>
        <end position="134"/>
    </location>
</feature>
<proteinExistence type="predicted"/>
<dbReference type="PROSITE" id="PS50104">
    <property type="entry name" value="TIR"/>
    <property type="match status" value="1"/>
</dbReference>
<gene>
    <name evidence="3" type="ORF">FJU08_00650</name>
</gene>
<evidence type="ECO:0000259" key="2">
    <source>
        <dbReference type="PROSITE" id="PS50104"/>
    </source>
</evidence>
<evidence type="ECO:0000256" key="1">
    <source>
        <dbReference type="SAM" id="MobiDB-lite"/>
    </source>
</evidence>
<dbReference type="InterPro" id="IPR000157">
    <property type="entry name" value="TIR_dom"/>
</dbReference>
<reference evidence="3 4" key="1">
    <citation type="submission" date="2019-06" db="EMBL/GenBank/DDBJ databases">
        <authorList>
            <person name="Li M."/>
        </authorList>
    </citation>
    <scope>NUCLEOTIDE SEQUENCE [LARGE SCALE GENOMIC DNA]</scope>
    <source>
        <strain evidence="3 4">BGMRC2036</strain>
    </source>
</reference>
<protein>
    <submittedName>
        <fullName evidence="3">Toll/interleukin-1 receptor domain-containing protein</fullName>
    </submittedName>
</protein>
<name>A0A506UIM0_9HYPH</name>
<keyword evidence="4" id="KW-1185">Reference proteome</keyword>
<comment type="caution">
    <text evidence="3">The sequence shown here is derived from an EMBL/GenBank/DDBJ whole genome shotgun (WGS) entry which is preliminary data.</text>
</comment>
<evidence type="ECO:0000313" key="3">
    <source>
        <dbReference type="EMBL" id="TPW33113.1"/>
    </source>
</evidence>
<dbReference type="SUPFAM" id="SSF52200">
    <property type="entry name" value="Toll/Interleukin receptor TIR domain"/>
    <property type="match status" value="1"/>
</dbReference>
<dbReference type="Gene3D" id="3.40.50.10140">
    <property type="entry name" value="Toll/interleukin-1 receptor homology (TIR) domain"/>
    <property type="match status" value="1"/>
</dbReference>
<dbReference type="AlphaFoldDB" id="A0A506UIM0"/>
<dbReference type="GO" id="GO:0007165">
    <property type="term" value="P:signal transduction"/>
    <property type="evidence" value="ECO:0007669"/>
    <property type="project" value="InterPro"/>
</dbReference>
<evidence type="ECO:0000313" key="4">
    <source>
        <dbReference type="Proteomes" id="UP000318801"/>
    </source>
</evidence>
<dbReference type="OrthoDB" id="9806903at2"/>